<name>A0A839A2H1_9LACT</name>
<evidence type="ECO:0000259" key="8">
    <source>
        <dbReference type="Pfam" id="PF02771"/>
    </source>
</evidence>
<dbReference type="PANTHER" id="PTHR43188:SF1">
    <property type="entry name" value="ACYL-COA DEHYDROGENASE"/>
    <property type="match status" value="1"/>
</dbReference>
<keyword evidence="5" id="KW-0560">Oxidoreductase</keyword>
<dbReference type="GO" id="GO:0050660">
    <property type="term" value="F:flavin adenine dinucleotide binding"/>
    <property type="evidence" value="ECO:0007669"/>
    <property type="project" value="InterPro"/>
</dbReference>
<dbReference type="SUPFAM" id="SSF47203">
    <property type="entry name" value="Acyl-CoA dehydrogenase C-terminal domain-like"/>
    <property type="match status" value="1"/>
</dbReference>
<dbReference type="Pfam" id="PF00441">
    <property type="entry name" value="Acyl-CoA_dh_1"/>
    <property type="match status" value="1"/>
</dbReference>
<sequence>MATKQEKLQKLFPEDLFLHSDNLNEGEVDVLVELEAAMEKHIRPLLTEYTEKAEFPTEAFKKVTDEVQFFSDERLFSDDDEEQYLPSQYYLMFLYQLLASIDTSIATFVGVHAGLGYYSFLLGGSEEQKKEWLPKLQKFELQTCFGLTEPDHGSDIAGGLETTATKKGDKWIINGEKRWIGGAGTADLLPIYARDTEDGKIKCFIIEKGQPGLRVDKIENKIALRMVQNGHIYLENVEVSEKNRLPKINGFKDVAQILYVTRSMVAVIATGLTIGAYRSALEYTTNRKQFGKSIASYQLIQEKLSRIISNISSQISLNASITDLQSKGEFDEVRASIGKLQNSLLMRQSVSYAREICGGNGIVLDYNTARFFQDAEAIHTYEGTHEVNSLVIGRSLTGKSAFV</sequence>
<dbReference type="InterPro" id="IPR046373">
    <property type="entry name" value="Acyl-CoA_Oxase/DH_mid-dom_sf"/>
</dbReference>
<dbReference type="PROSITE" id="PS00073">
    <property type="entry name" value="ACYL_COA_DH_2"/>
    <property type="match status" value="1"/>
</dbReference>
<feature type="domain" description="Acyl-CoA dehydrogenase/oxidase C-terminal" evidence="6">
    <location>
        <begin position="250"/>
        <end position="396"/>
    </location>
</feature>
<evidence type="ECO:0000256" key="5">
    <source>
        <dbReference type="RuleBase" id="RU362125"/>
    </source>
</evidence>
<dbReference type="InterPro" id="IPR006091">
    <property type="entry name" value="Acyl-CoA_Oxase/DH_mid-dom"/>
</dbReference>
<dbReference type="GO" id="GO:0003995">
    <property type="term" value="F:acyl-CoA dehydrogenase activity"/>
    <property type="evidence" value="ECO:0007669"/>
    <property type="project" value="InterPro"/>
</dbReference>
<protein>
    <submittedName>
        <fullName evidence="9">Acyl-CoA dehydrogenase family protein</fullName>
    </submittedName>
</protein>
<accession>A0A839A2H1</accession>
<dbReference type="Proteomes" id="UP000571018">
    <property type="component" value="Unassembled WGS sequence"/>
</dbReference>
<dbReference type="Pfam" id="PF02770">
    <property type="entry name" value="Acyl-CoA_dh_M"/>
    <property type="match status" value="1"/>
</dbReference>
<dbReference type="InterPro" id="IPR006089">
    <property type="entry name" value="Acyl-CoA_DH_CS"/>
</dbReference>
<dbReference type="AlphaFoldDB" id="A0A839A2H1"/>
<dbReference type="InterPro" id="IPR036250">
    <property type="entry name" value="AcylCo_DH-like_C"/>
</dbReference>
<evidence type="ECO:0000259" key="7">
    <source>
        <dbReference type="Pfam" id="PF02770"/>
    </source>
</evidence>
<evidence type="ECO:0000313" key="10">
    <source>
        <dbReference type="Proteomes" id="UP000571018"/>
    </source>
</evidence>
<dbReference type="EMBL" id="JACAOA010000002">
    <property type="protein sequence ID" value="MBA5728386.1"/>
    <property type="molecule type" value="Genomic_DNA"/>
</dbReference>
<dbReference type="GO" id="GO:0006635">
    <property type="term" value="P:fatty acid beta-oxidation"/>
    <property type="evidence" value="ECO:0007669"/>
    <property type="project" value="InterPro"/>
</dbReference>
<comment type="cofactor">
    <cofactor evidence="1 5">
        <name>FAD</name>
        <dbReference type="ChEBI" id="CHEBI:57692"/>
    </cofactor>
</comment>
<evidence type="ECO:0000256" key="2">
    <source>
        <dbReference type="ARBA" id="ARBA00009347"/>
    </source>
</evidence>
<dbReference type="Gene3D" id="1.10.540.10">
    <property type="entry name" value="Acyl-CoA dehydrogenase/oxidase, N-terminal domain"/>
    <property type="match status" value="1"/>
</dbReference>
<gene>
    <name evidence="9" type="ORF">HW423_01105</name>
</gene>
<evidence type="ECO:0000256" key="1">
    <source>
        <dbReference type="ARBA" id="ARBA00001974"/>
    </source>
</evidence>
<evidence type="ECO:0000256" key="4">
    <source>
        <dbReference type="ARBA" id="ARBA00022827"/>
    </source>
</evidence>
<feature type="domain" description="Acyl-CoA oxidase/dehydrogenase middle" evidence="7">
    <location>
        <begin position="144"/>
        <end position="237"/>
    </location>
</feature>
<dbReference type="InterPro" id="IPR013786">
    <property type="entry name" value="AcylCoA_DH/ox_N"/>
</dbReference>
<dbReference type="InterPro" id="IPR045008">
    <property type="entry name" value="ACX4-like"/>
</dbReference>
<organism evidence="9 10">
    <name type="scientific">Ruoffia halotolerans</name>
    <dbReference type="NCBI Taxonomy" id="2748684"/>
    <lineage>
        <taxon>Bacteria</taxon>
        <taxon>Bacillati</taxon>
        <taxon>Bacillota</taxon>
        <taxon>Bacilli</taxon>
        <taxon>Lactobacillales</taxon>
        <taxon>Aerococcaceae</taxon>
        <taxon>Ruoffia</taxon>
    </lineage>
</organism>
<dbReference type="PANTHER" id="PTHR43188">
    <property type="entry name" value="ACYL-COENZYME A OXIDASE"/>
    <property type="match status" value="1"/>
</dbReference>
<dbReference type="RefSeq" id="WP_218930113.1">
    <property type="nucleotide sequence ID" value="NZ_JACAOA010000002.1"/>
</dbReference>
<dbReference type="InterPro" id="IPR009100">
    <property type="entry name" value="AcylCoA_DH/oxidase_NM_dom_sf"/>
</dbReference>
<dbReference type="InterPro" id="IPR009075">
    <property type="entry name" value="AcylCo_DH/oxidase_C"/>
</dbReference>
<proteinExistence type="inferred from homology"/>
<dbReference type="Pfam" id="PF02771">
    <property type="entry name" value="Acyl-CoA_dh_N"/>
    <property type="match status" value="1"/>
</dbReference>
<keyword evidence="10" id="KW-1185">Reference proteome</keyword>
<dbReference type="Gene3D" id="2.40.110.10">
    <property type="entry name" value="Butyryl-CoA Dehydrogenase, subunit A, domain 2"/>
    <property type="match status" value="1"/>
</dbReference>
<keyword evidence="4 5" id="KW-0274">FAD</keyword>
<comment type="caution">
    <text evidence="9">The sequence shown here is derived from an EMBL/GenBank/DDBJ whole genome shotgun (WGS) entry which is preliminary data.</text>
</comment>
<feature type="domain" description="Acyl-CoA dehydrogenase/oxidase N-terminal" evidence="8">
    <location>
        <begin position="92"/>
        <end position="138"/>
    </location>
</feature>
<comment type="similarity">
    <text evidence="2 5">Belongs to the acyl-CoA dehydrogenase family.</text>
</comment>
<reference evidence="9 10" key="1">
    <citation type="submission" date="2020-06" db="EMBL/GenBank/DDBJ databases">
        <title>Reclassification of Facklamia ignava, Facklamia soureckii and Facklami tabacinasalis as Falseniella iganva gen. nov., comb. nov., Hutsoniella ignava gen. nov., comb. nov., and Ruoffia tabacinasalis gen. nov., comb. nov and description of Ruoffia haltotolerans sp. nov., isolated from hypersaline Inland Sea of Qatar.</title>
        <authorList>
            <person name="Fotedar R."/>
            <person name="Sankaranarayanan K."/>
            <person name="Lawson P."/>
            <person name="Caldwell M."/>
            <person name="Zeyara A."/>
            <person name="Al Malki A."/>
            <person name="Ali M."/>
        </authorList>
    </citation>
    <scope>NUCLEOTIDE SEQUENCE [LARGE SCALE GENOMIC DNA]</scope>
    <source>
        <strain evidence="9 10">INB8</strain>
    </source>
</reference>
<evidence type="ECO:0000259" key="6">
    <source>
        <dbReference type="Pfam" id="PF00441"/>
    </source>
</evidence>
<evidence type="ECO:0000313" key="9">
    <source>
        <dbReference type="EMBL" id="MBA5728386.1"/>
    </source>
</evidence>
<dbReference type="InterPro" id="IPR037069">
    <property type="entry name" value="AcylCoA_DH/ox_N_sf"/>
</dbReference>
<dbReference type="Gene3D" id="1.20.140.10">
    <property type="entry name" value="Butyryl-CoA Dehydrogenase, subunit A, domain 3"/>
    <property type="match status" value="1"/>
</dbReference>
<evidence type="ECO:0000256" key="3">
    <source>
        <dbReference type="ARBA" id="ARBA00022630"/>
    </source>
</evidence>
<dbReference type="SUPFAM" id="SSF56645">
    <property type="entry name" value="Acyl-CoA dehydrogenase NM domain-like"/>
    <property type="match status" value="1"/>
</dbReference>
<keyword evidence="3 5" id="KW-0285">Flavoprotein</keyword>